<dbReference type="AlphaFoldDB" id="A0A9P0LQG5"/>
<keyword evidence="2" id="KW-1185">Reference proteome</keyword>
<name>A0A9P0LQG5_ACAOB</name>
<dbReference type="OrthoDB" id="10065579at2759"/>
<sequence>MGANTSRMSRMIVDREPASHRTAFAVLYVDFLSAQHFINAAYHSNLLKTNETRLSLNIEIGMGGTETPPLQSGSPGDYYMFGSLT</sequence>
<evidence type="ECO:0000313" key="1">
    <source>
        <dbReference type="EMBL" id="CAH1997487.1"/>
    </source>
</evidence>
<gene>
    <name evidence="1" type="ORF">ACAOBT_LOCUS23781</name>
</gene>
<accession>A0A9P0LQG5</accession>
<organism evidence="1 2">
    <name type="scientific">Acanthoscelides obtectus</name>
    <name type="common">Bean weevil</name>
    <name type="synonym">Bruchus obtectus</name>
    <dbReference type="NCBI Taxonomy" id="200917"/>
    <lineage>
        <taxon>Eukaryota</taxon>
        <taxon>Metazoa</taxon>
        <taxon>Ecdysozoa</taxon>
        <taxon>Arthropoda</taxon>
        <taxon>Hexapoda</taxon>
        <taxon>Insecta</taxon>
        <taxon>Pterygota</taxon>
        <taxon>Neoptera</taxon>
        <taxon>Endopterygota</taxon>
        <taxon>Coleoptera</taxon>
        <taxon>Polyphaga</taxon>
        <taxon>Cucujiformia</taxon>
        <taxon>Chrysomeloidea</taxon>
        <taxon>Chrysomelidae</taxon>
        <taxon>Bruchinae</taxon>
        <taxon>Bruchini</taxon>
        <taxon>Acanthoscelides</taxon>
    </lineage>
</organism>
<protein>
    <submittedName>
        <fullName evidence="1">Uncharacterized protein</fullName>
    </submittedName>
</protein>
<dbReference type="Proteomes" id="UP001152888">
    <property type="component" value="Unassembled WGS sequence"/>
</dbReference>
<comment type="caution">
    <text evidence="1">The sequence shown here is derived from an EMBL/GenBank/DDBJ whole genome shotgun (WGS) entry which is preliminary data.</text>
</comment>
<reference evidence="1" key="1">
    <citation type="submission" date="2022-03" db="EMBL/GenBank/DDBJ databases">
        <authorList>
            <person name="Sayadi A."/>
        </authorList>
    </citation>
    <scope>NUCLEOTIDE SEQUENCE</scope>
</reference>
<dbReference type="EMBL" id="CAKOFQ010007290">
    <property type="protein sequence ID" value="CAH1997487.1"/>
    <property type="molecule type" value="Genomic_DNA"/>
</dbReference>
<evidence type="ECO:0000313" key="2">
    <source>
        <dbReference type="Proteomes" id="UP001152888"/>
    </source>
</evidence>
<proteinExistence type="predicted"/>